<gene>
    <name evidence="1" type="ORF">BXY39_0638</name>
</gene>
<comment type="caution">
    <text evidence="1">The sequence shown here is derived from an EMBL/GenBank/DDBJ whole genome shotgun (WGS) entry which is preliminary data.</text>
</comment>
<dbReference type="RefSeq" id="WP_121937349.1">
    <property type="nucleotide sequence ID" value="NZ_REFR01000009.1"/>
</dbReference>
<dbReference type="EMBL" id="REFR01000009">
    <property type="protein sequence ID" value="RMB12147.1"/>
    <property type="molecule type" value="Genomic_DNA"/>
</dbReference>
<dbReference type="AlphaFoldDB" id="A0A3M0CT28"/>
<accession>A0A3M0CT28</accession>
<proteinExistence type="predicted"/>
<evidence type="ECO:0000313" key="1">
    <source>
        <dbReference type="EMBL" id="RMB12147.1"/>
    </source>
</evidence>
<reference evidence="1 2" key="1">
    <citation type="submission" date="2018-10" db="EMBL/GenBank/DDBJ databases">
        <title>Genomic Encyclopedia of Archaeal and Bacterial Type Strains, Phase II (KMG-II): from individual species to whole genera.</title>
        <authorList>
            <person name="Goeker M."/>
        </authorList>
    </citation>
    <scope>NUCLEOTIDE SEQUENCE [LARGE SCALE GENOMIC DNA]</scope>
    <source>
        <strain evidence="1 2">DSM 25217</strain>
    </source>
</reference>
<sequence length="98" mass="10788">MADSDVKEFTSERNALQSNSGRLAIPLTEQLSWSAKEAAAACGVSASTFSAWVRQGLMPQPWKGTKRYSAAQIRQAFSVMDEQNAFVSSLDMWRANRG</sequence>
<protein>
    <submittedName>
        <fullName evidence="1">Uncharacterized protein</fullName>
    </submittedName>
</protein>
<dbReference type="OrthoDB" id="7574435at2"/>
<organism evidence="1 2">
    <name type="scientific">Eilatimonas milleporae</name>
    <dbReference type="NCBI Taxonomy" id="911205"/>
    <lineage>
        <taxon>Bacteria</taxon>
        <taxon>Pseudomonadati</taxon>
        <taxon>Pseudomonadota</taxon>
        <taxon>Alphaproteobacteria</taxon>
        <taxon>Kordiimonadales</taxon>
        <taxon>Kordiimonadaceae</taxon>
        <taxon>Eilatimonas</taxon>
    </lineage>
</organism>
<dbReference type="InParanoid" id="A0A3M0CT28"/>
<keyword evidence="2" id="KW-1185">Reference proteome</keyword>
<evidence type="ECO:0000313" key="2">
    <source>
        <dbReference type="Proteomes" id="UP000271227"/>
    </source>
</evidence>
<dbReference type="Proteomes" id="UP000271227">
    <property type="component" value="Unassembled WGS sequence"/>
</dbReference>
<dbReference type="InterPro" id="IPR009061">
    <property type="entry name" value="DNA-bd_dom_put_sf"/>
</dbReference>
<dbReference type="SUPFAM" id="SSF46955">
    <property type="entry name" value="Putative DNA-binding domain"/>
    <property type="match status" value="1"/>
</dbReference>
<name>A0A3M0CT28_9PROT</name>